<evidence type="ECO:0000256" key="2">
    <source>
        <dbReference type="ARBA" id="ARBA00023125"/>
    </source>
</evidence>
<evidence type="ECO:0000256" key="1">
    <source>
        <dbReference type="ARBA" id="ARBA00023015"/>
    </source>
</evidence>
<dbReference type="EMBL" id="PRLG01000022">
    <property type="protein sequence ID" value="PYY27186.1"/>
    <property type="molecule type" value="Genomic_DNA"/>
</dbReference>
<dbReference type="PROSITE" id="PS01124">
    <property type="entry name" value="HTH_ARAC_FAMILY_2"/>
    <property type="match status" value="1"/>
</dbReference>
<feature type="domain" description="HTH araC/xylS-type" evidence="4">
    <location>
        <begin position="170"/>
        <end position="268"/>
    </location>
</feature>
<dbReference type="GO" id="GO:0043565">
    <property type="term" value="F:sequence-specific DNA binding"/>
    <property type="evidence" value="ECO:0007669"/>
    <property type="project" value="InterPro"/>
</dbReference>
<dbReference type="InterPro" id="IPR018062">
    <property type="entry name" value="HTH_AraC-typ_CS"/>
</dbReference>
<dbReference type="GO" id="GO:0003700">
    <property type="term" value="F:DNA-binding transcription factor activity"/>
    <property type="evidence" value="ECO:0007669"/>
    <property type="project" value="InterPro"/>
</dbReference>
<dbReference type="AlphaFoldDB" id="A0A2W0C4S5"/>
<dbReference type="OrthoDB" id="182534at2"/>
<dbReference type="Gene3D" id="2.60.120.10">
    <property type="entry name" value="Jelly Rolls"/>
    <property type="match status" value="1"/>
</dbReference>
<keyword evidence="3" id="KW-0804">Transcription</keyword>
<evidence type="ECO:0000313" key="5">
    <source>
        <dbReference type="EMBL" id="PYY27186.1"/>
    </source>
</evidence>
<keyword evidence="1" id="KW-0805">Transcription regulation</keyword>
<dbReference type="InterPro" id="IPR014710">
    <property type="entry name" value="RmlC-like_jellyroll"/>
</dbReference>
<comment type="caution">
    <text evidence="5">The sequence shown here is derived from an EMBL/GenBank/DDBJ whole genome shotgun (WGS) entry which is preliminary data.</text>
</comment>
<gene>
    <name evidence="5" type="ORF">PIL02S_04685</name>
</gene>
<name>A0A2W0C4S5_9BACL</name>
<accession>A0A2W0C4S5</accession>
<protein>
    <submittedName>
        <fullName evidence="5">AraC family transcriptional regulator</fullName>
    </submittedName>
</protein>
<dbReference type="SUPFAM" id="SSF51215">
    <property type="entry name" value="Regulatory protein AraC"/>
    <property type="match status" value="1"/>
</dbReference>
<dbReference type="InterPro" id="IPR018060">
    <property type="entry name" value="HTH_AraC"/>
</dbReference>
<dbReference type="Proteomes" id="UP000247459">
    <property type="component" value="Unassembled WGS sequence"/>
</dbReference>
<proteinExistence type="predicted"/>
<reference evidence="5 6" key="1">
    <citation type="submission" date="2018-01" db="EMBL/GenBank/DDBJ databases">
        <title>Genome sequence of the PGP bacterium Paenibacillus illinoisensis E3.</title>
        <authorList>
            <person name="Rolli E."/>
            <person name="Marasco R."/>
            <person name="Bessem C."/>
            <person name="Michoud G."/>
            <person name="Gaiarsa S."/>
            <person name="Borin S."/>
            <person name="Daffonchio D."/>
        </authorList>
    </citation>
    <scope>NUCLEOTIDE SEQUENCE [LARGE SCALE GENOMIC DNA]</scope>
    <source>
        <strain evidence="5 6">E3</strain>
    </source>
</reference>
<dbReference type="RefSeq" id="WP_110821655.1">
    <property type="nucleotide sequence ID" value="NZ_PRLG01000022.1"/>
</dbReference>
<dbReference type="InterPro" id="IPR009057">
    <property type="entry name" value="Homeodomain-like_sf"/>
</dbReference>
<dbReference type="Gene3D" id="1.10.10.60">
    <property type="entry name" value="Homeodomain-like"/>
    <property type="match status" value="2"/>
</dbReference>
<dbReference type="PANTHER" id="PTHR43280:SF30">
    <property type="entry name" value="MMSAB OPERON REGULATORY PROTEIN"/>
    <property type="match status" value="1"/>
</dbReference>
<dbReference type="PRINTS" id="PR00032">
    <property type="entry name" value="HTHARAC"/>
</dbReference>
<dbReference type="SMART" id="SM00342">
    <property type="entry name" value="HTH_ARAC"/>
    <property type="match status" value="1"/>
</dbReference>
<dbReference type="InterPro" id="IPR037923">
    <property type="entry name" value="HTH-like"/>
</dbReference>
<sequence>MNETRKETSSRLLYIGRVNGNPNWNVPSHMHEDISEIVYVSDGEGIIKINEHPYAVQKGDLLIYNQGVIHEQCTSPVCPLSLYYCGIANIYSDGSRRERIISENASPYIKTEAYADRVSELLDFMYEESSNQQAGYEKICEGLLGALLALIQRLVQPNVSRKQDSDHLAVRIKEYLDENYLQHLKLQDIAAHFHMNPYYLSHVFKHKYDDSPIRYIVYRRMGEAKCLLTKTDMKVSEIAHVLGYQNANYFTILFTKTMGESPTQYKKNERSERVDLTET</sequence>
<dbReference type="PROSITE" id="PS00041">
    <property type="entry name" value="HTH_ARAC_FAMILY_1"/>
    <property type="match status" value="1"/>
</dbReference>
<organism evidence="5 6">
    <name type="scientific">Paenibacillus illinoisensis</name>
    <dbReference type="NCBI Taxonomy" id="59845"/>
    <lineage>
        <taxon>Bacteria</taxon>
        <taxon>Bacillati</taxon>
        <taxon>Bacillota</taxon>
        <taxon>Bacilli</taxon>
        <taxon>Bacillales</taxon>
        <taxon>Paenibacillaceae</taxon>
        <taxon>Paenibacillus</taxon>
    </lineage>
</organism>
<dbReference type="SUPFAM" id="SSF46689">
    <property type="entry name" value="Homeodomain-like"/>
    <property type="match status" value="2"/>
</dbReference>
<dbReference type="Pfam" id="PF12833">
    <property type="entry name" value="HTH_18"/>
    <property type="match status" value="1"/>
</dbReference>
<evidence type="ECO:0000256" key="3">
    <source>
        <dbReference type="ARBA" id="ARBA00023163"/>
    </source>
</evidence>
<evidence type="ECO:0000313" key="6">
    <source>
        <dbReference type="Proteomes" id="UP000247459"/>
    </source>
</evidence>
<dbReference type="InterPro" id="IPR020449">
    <property type="entry name" value="Tscrpt_reg_AraC-type_HTH"/>
</dbReference>
<keyword evidence="2" id="KW-0238">DNA-binding</keyword>
<dbReference type="PANTHER" id="PTHR43280">
    <property type="entry name" value="ARAC-FAMILY TRANSCRIPTIONAL REGULATOR"/>
    <property type="match status" value="1"/>
</dbReference>
<dbReference type="Pfam" id="PF07883">
    <property type="entry name" value="Cupin_2"/>
    <property type="match status" value="1"/>
</dbReference>
<dbReference type="InterPro" id="IPR013096">
    <property type="entry name" value="Cupin_2"/>
</dbReference>
<evidence type="ECO:0000259" key="4">
    <source>
        <dbReference type="PROSITE" id="PS01124"/>
    </source>
</evidence>